<accession>A0ABV6DT13</accession>
<proteinExistence type="inferred from homology"/>
<evidence type="ECO:0000256" key="2">
    <source>
        <dbReference type="ARBA" id="ARBA00022801"/>
    </source>
</evidence>
<dbReference type="PANTHER" id="PTHR42732">
    <property type="entry name" value="BETA-GALACTOSIDASE"/>
    <property type="match status" value="1"/>
</dbReference>
<dbReference type="Proteomes" id="UP001589776">
    <property type="component" value="Unassembled WGS sequence"/>
</dbReference>
<evidence type="ECO:0000256" key="1">
    <source>
        <dbReference type="ARBA" id="ARBA00007401"/>
    </source>
</evidence>
<dbReference type="Gene3D" id="2.60.120.260">
    <property type="entry name" value="Galactose-binding domain-like"/>
    <property type="match status" value="1"/>
</dbReference>
<evidence type="ECO:0000259" key="6">
    <source>
        <dbReference type="Pfam" id="PF02837"/>
    </source>
</evidence>
<dbReference type="InterPro" id="IPR013783">
    <property type="entry name" value="Ig-like_fold"/>
</dbReference>
<keyword evidence="2 7" id="KW-0378">Hydrolase</keyword>
<dbReference type="Pfam" id="PF02837">
    <property type="entry name" value="Glyco_hydro_2_N"/>
    <property type="match status" value="1"/>
</dbReference>
<dbReference type="SUPFAM" id="SSF51445">
    <property type="entry name" value="(Trans)glycosidases"/>
    <property type="match status" value="1"/>
</dbReference>
<keyword evidence="8" id="KW-1185">Reference proteome</keyword>
<gene>
    <name evidence="7" type="ORF">ACFFK0_25265</name>
</gene>
<dbReference type="Gene3D" id="3.20.20.80">
    <property type="entry name" value="Glycosidases"/>
    <property type="match status" value="1"/>
</dbReference>
<dbReference type="InterPro" id="IPR036156">
    <property type="entry name" value="Beta-gal/glucu_dom_sf"/>
</dbReference>
<comment type="caution">
    <text evidence="7">The sequence shown here is derived from an EMBL/GenBank/DDBJ whole genome shotgun (WGS) entry which is preliminary data.</text>
</comment>
<dbReference type="Gene3D" id="2.60.40.10">
    <property type="entry name" value="Immunoglobulins"/>
    <property type="match status" value="1"/>
</dbReference>
<evidence type="ECO:0000259" key="4">
    <source>
        <dbReference type="Pfam" id="PF00703"/>
    </source>
</evidence>
<dbReference type="InterPro" id="IPR006102">
    <property type="entry name" value="Ig-like_GH2"/>
</dbReference>
<feature type="domain" description="Glycosyl hydrolases family 2 sugar binding" evidence="6">
    <location>
        <begin position="22"/>
        <end position="141"/>
    </location>
</feature>
<evidence type="ECO:0000256" key="3">
    <source>
        <dbReference type="ARBA" id="ARBA00023295"/>
    </source>
</evidence>
<organism evidence="7 8">
    <name type="scientific">Paenibacillus chartarius</name>
    <dbReference type="NCBI Taxonomy" id="747481"/>
    <lineage>
        <taxon>Bacteria</taxon>
        <taxon>Bacillati</taxon>
        <taxon>Bacillota</taxon>
        <taxon>Bacilli</taxon>
        <taxon>Bacillales</taxon>
        <taxon>Paenibacillaceae</taxon>
        <taxon>Paenibacillus</taxon>
    </lineage>
</organism>
<protein>
    <submittedName>
        <fullName evidence="7">Glycoside hydrolase family 2 protein</fullName>
    </submittedName>
</protein>
<dbReference type="InterPro" id="IPR051913">
    <property type="entry name" value="GH2_Domain-Containing"/>
</dbReference>
<keyword evidence="3" id="KW-0326">Glycosidase</keyword>
<dbReference type="InterPro" id="IPR017853">
    <property type="entry name" value="GH"/>
</dbReference>
<dbReference type="InterPro" id="IPR006103">
    <property type="entry name" value="Glyco_hydro_2_cat"/>
</dbReference>
<feature type="domain" description="Glycoside hydrolase family 2 immunoglobulin-like beta-sandwich" evidence="4">
    <location>
        <begin position="183"/>
        <end position="286"/>
    </location>
</feature>
<evidence type="ECO:0000313" key="8">
    <source>
        <dbReference type="Proteomes" id="UP001589776"/>
    </source>
</evidence>
<comment type="similarity">
    <text evidence="1">Belongs to the glycosyl hydrolase 2 family.</text>
</comment>
<dbReference type="InterPro" id="IPR006104">
    <property type="entry name" value="Glyco_hydro_2_N"/>
</dbReference>
<dbReference type="SUPFAM" id="SSF49303">
    <property type="entry name" value="beta-Galactosidase/glucuronidase domain"/>
    <property type="match status" value="1"/>
</dbReference>
<dbReference type="RefSeq" id="WP_377473173.1">
    <property type="nucleotide sequence ID" value="NZ_JBHLWN010000102.1"/>
</dbReference>
<dbReference type="GO" id="GO:0016787">
    <property type="term" value="F:hydrolase activity"/>
    <property type="evidence" value="ECO:0007669"/>
    <property type="project" value="UniProtKB-KW"/>
</dbReference>
<sequence length="589" mass="67683">MNTNIPRPEHPRPDFERQNWLNLNGPWQFEFDDMNVGERESWHQDRAFTGVIQVPYCFQSKLSGIKDTAFHDVVWYQRQFAVPDSFQGKRVMLHFGAVDYSAKVWLNGQLAGEHTGGYTPFRIDITDSLREGENTVTVRVEDSSTNTSQPRGKQSWKPDNFGCWYTQVTGIWQTVWLEAVSATHLDKVKMTPDFDNGRLRLDVFVHGPVDGCELKARVSFEGHPIAEGSVRLLRSIQTFEIDVKSDHFEWKLAAWSPEHPNLYDIQFEVTRAGELLDSVSSYFGMRKISTRGGKVLLNNQPIYQKLILDQGYFDGGLLTAATDEDYIHDIRLIKEFGFNGVRKHQKAEDPRFLYWADKMGLLVWGEMGSPYEFDDRMIAANTEEWRRVVERDYNHPCIIVWTLMNESWGIPRIQTDRKQQHHTMSLYYMVKSYDDTRLVISNDGWEHTVSDLITFHDYMQDGERLAARLASKEAVLTEPVCSVGNTLGAKYMFAEGFTYSGQPILLSECCGVAYDTGVGWGYGSSVRTEEQFLERYRSILQAIHDHSYIAGFCTTQLTDVQQEINGLVTIDRKPKVDPARFAAILHQLN</sequence>
<evidence type="ECO:0000313" key="7">
    <source>
        <dbReference type="EMBL" id="MFC0215712.1"/>
    </source>
</evidence>
<evidence type="ECO:0000259" key="5">
    <source>
        <dbReference type="Pfam" id="PF02836"/>
    </source>
</evidence>
<name>A0ABV6DT13_9BACL</name>
<dbReference type="PRINTS" id="PR00132">
    <property type="entry name" value="GLHYDRLASE2"/>
</dbReference>
<dbReference type="Pfam" id="PF02836">
    <property type="entry name" value="Glyco_hydro_2_C"/>
    <property type="match status" value="1"/>
</dbReference>
<feature type="domain" description="Glycoside hydrolase family 2 catalytic" evidence="5">
    <location>
        <begin position="322"/>
        <end position="575"/>
    </location>
</feature>
<reference evidence="7 8" key="1">
    <citation type="submission" date="2024-09" db="EMBL/GenBank/DDBJ databases">
        <authorList>
            <person name="Sun Q."/>
            <person name="Mori K."/>
        </authorList>
    </citation>
    <scope>NUCLEOTIDE SEQUENCE [LARGE SCALE GENOMIC DNA]</scope>
    <source>
        <strain evidence="7 8">CCM 7759</strain>
    </source>
</reference>
<dbReference type="InterPro" id="IPR006101">
    <property type="entry name" value="Glyco_hydro_2"/>
</dbReference>
<dbReference type="Pfam" id="PF00703">
    <property type="entry name" value="Glyco_hydro_2"/>
    <property type="match status" value="1"/>
</dbReference>
<dbReference type="EMBL" id="JBHLWN010000102">
    <property type="protein sequence ID" value="MFC0215712.1"/>
    <property type="molecule type" value="Genomic_DNA"/>
</dbReference>
<dbReference type="InterPro" id="IPR008979">
    <property type="entry name" value="Galactose-bd-like_sf"/>
</dbReference>
<dbReference type="PANTHER" id="PTHR42732:SF3">
    <property type="entry name" value="HYDROLASE"/>
    <property type="match status" value="1"/>
</dbReference>
<dbReference type="SUPFAM" id="SSF49785">
    <property type="entry name" value="Galactose-binding domain-like"/>
    <property type="match status" value="1"/>
</dbReference>